<gene>
    <name evidence="3" type="ORF">EXM22_00790</name>
</gene>
<dbReference type="InterPro" id="IPR036388">
    <property type="entry name" value="WH-like_DNA-bd_sf"/>
</dbReference>
<reference evidence="3 4" key="1">
    <citation type="submission" date="2019-02" db="EMBL/GenBank/DDBJ databases">
        <title>Complete Genome Sequence and Methylome Analysis of free living Spirochaetas.</title>
        <authorList>
            <person name="Fomenkov A."/>
            <person name="Dubinina G."/>
            <person name="Leshcheva N."/>
            <person name="Mikheeva N."/>
            <person name="Grabovich M."/>
            <person name="Vincze T."/>
            <person name="Roberts R.J."/>
        </authorList>
    </citation>
    <scope>NUCLEOTIDE SEQUENCE [LARGE SCALE GENOMIC DNA]</scope>
    <source>
        <strain evidence="3 4">K2</strain>
    </source>
</reference>
<dbReference type="InterPro" id="IPR002852">
    <property type="entry name" value="UPF0251"/>
</dbReference>
<evidence type="ECO:0000313" key="4">
    <source>
        <dbReference type="Proteomes" id="UP000324209"/>
    </source>
</evidence>
<accession>A0A5C1QJ45</accession>
<dbReference type="OrthoDB" id="280278at2"/>
<sequence length="151" mass="16842">MSRPKKERVVYQPPLHADFKPLGIQRQKLESLPLGLDEFEAIRLADYLGLEHSEAAAEMEISRSTFTRLIEKARRKIAKFLVEGKHLHIEGGNIHFRGNLIRCHDCGHMFNIGFDLDIGSCPTCGSGNLIDLAGGFGHGNCCRGHGHQGRR</sequence>
<dbReference type="RefSeq" id="WP_149484677.1">
    <property type="nucleotide sequence ID" value="NZ_CP036150.1"/>
</dbReference>
<evidence type="ECO:0000313" key="3">
    <source>
        <dbReference type="EMBL" id="QEN06594.1"/>
    </source>
</evidence>
<evidence type="ECO:0000256" key="2">
    <source>
        <dbReference type="HAMAP-Rule" id="MF_00674"/>
    </source>
</evidence>
<dbReference type="Pfam" id="PF02001">
    <property type="entry name" value="DUF134"/>
    <property type="match status" value="1"/>
</dbReference>
<name>A0A5C1QJ45_9SPIO</name>
<dbReference type="EMBL" id="CP036150">
    <property type="protein sequence ID" value="QEN06594.1"/>
    <property type="molecule type" value="Genomic_DNA"/>
</dbReference>
<keyword evidence="4" id="KW-1185">Reference proteome</keyword>
<dbReference type="InterPro" id="IPR013324">
    <property type="entry name" value="RNA_pol_sigma_r3/r4-like"/>
</dbReference>
<evidence type="ECO:0000256" key="1">
    <source>
        <dbReference type="ARBA" id="ARBA00009350"/>
    </source>
</evidence>
<dbReference type="HAMAP" id="MF_00674">
    <property type="entry name" value="UPF0251"/>
    <property type="match status" value="1"/>
</dbReference>
<dbReference type="Gene3D" id="1.10.10.10">
    <property type="entry name" value="Winged helix-like DNA-binding domain superfamily/Winged helix DNA-binding domain"/>
    <property type="match status" value="1"/>
</dbReference>
<dbReference type="Proteomes" id="UP000324209">
    <property type="component" value="Chromosome"/>
</dbReference>
<dbReference type="AlphaFoldDB" id="A0A5C1QJ45"/>
<proteinExistence type="inferred from homology"/>
<dbReference type="SUPFAM" id="SSF88659">
    <property type="entry name" value="Sigma3 and sigma4 domains of RNA polymerase sigma factors"/>
    <property type="match status" value="1"/>
</dbReference>
<comment type="similarity">
    <text evidence="1 2">Belongs to the UPF0251 family.</text>
</comment>
<organism evidence="3 4">
    <name type="scientific">Oceanispirochaeta crateris</name>
    <dbReference type="NCBI Taxonomy" id="2518645"/>
    <lineage>
        <taxon>Bacteria</taxon>
        <taxon>Pseudomonadati</taxon>
        <taxon>Spirochaetota</taxon>
        <taxon>Spirochaetia</taxon>
        <taxon>Spirochaetales</taxon>
        <taxon>Spirochaetaceae</taxon>
        <taxon>Oceanispirochaeta</taxon>
    </lineage>
</organism>
<protein>
    <recommendedName>
        <fullName evidence="2">UPF0251 protein EXM22_00790</fullName>
    </recommendedName>
</protein>
<dbReference type="KEGG" id="ock:EXM22_00790"/>
<dbReference type="PANTHER" id="PTHR37478:SF2">
    <property type="entry name" value="UPF0251 PROTEIN TK0562"/>
    <property type="match status" value="1"/>
</dbReference>
<dbReference type="PANTHER" id="PTHR37478">
    <property type="match status" value="1"/>
</dbReference>